<dbReference type="EMBL" id="JACIEC010000005">
    <property type="protein sequence ID" value="MBB4145018.1"/>
    <property type="molecule type" value="Genomic_DNA"/>
</dbReference>
<dbReference type="RefSeq" id="WP_165130917.1">
    <property type="nucleotide sequence ID" value="NZ_CP049249.1"/>
</dbReference>
<dbReference type="InterPro" id="IPR051706">
    <property type="entry name" value="Glycosyltransferase_domain"/>
</dbReference>
<dbReference type="PANTHER" id="PTHR32385">
    <property type="entry name" value="MANNOSYL PHOSPHORYLINOSITOL CERAMIDE SYNTHASE"/>
    <property type="match status" value="1"/>
</dbReference>
<protein>
    <submittedName>
        <fullName evidence="2">Mannosyltransferase OCH1-like enzyme</fullName>
    </submittedName>
</protein>
<keyword evidence="1 2" id="KW-0808">Transferase</keyword>
<dbReference type="SUPFAM" id="SSF53448">
    <property type="entry name" value="Nucleotide-diphospho-sugar transferases"/>
    <property type="match status" value="1"/>
</dbReference>
<evidence type="ECO:0000313" key="2">
    <source>
        <dbReference type="EMBL" id="MBB4145018.1"/>
    </source>
</evidence>
<proteinExistence type="predicted"/>
<dbReference type="Proteomes" id="UP000519897">
    <property type="component" value="Unassembled WGS sequence"/>
</dbReference>
<keyword evidence="2" id="KW-0328">Glycosyltransferase</keyword>
<keyword evidence="3" id="KW-1185">Reference proteome</keyword>
<organism evidence="2 3">
    <name type="scientific">Rhizobium rhizoryzae</name>
    <dbReference type="NCBI Taxonomy" id="451876"/>
    <lineage>
        <taxon>Bacteria</taxon>
        <taxon>Pseudomonadati</taxon>
        <taxon>Pseudomonadota</taxon>
        <taxon>Alphaproteobacteria</taxon>
        <taxon>Hyphomicrobiales</taxon>
        <taxon>Rhizobiaceae</taxon>
        <taxon>Rhizobium/Agrobacterium group</taxon>
        <taxon>Rhizobium</taxon>
    </lineage>
</organism>
<sequence>MTKPELQKKEARERLEEARKLISAGEWKAAETILASIAVRSMADPALRLGSETVLGMPRKVQSALLKIAKLRSDSVAKAGLQYLLVPPPSLLLPLTDFSLEERRDMNELNRQPVPRMLHQIWLGQLPVPPSAAKWKRHAEQNGFRYRLWREADLEALNVPRHPAFVEMMEAGDLPGAVDVARYFILHAQGGIYLDCDWYPARDDLTFSDVLPLIGLSALLEDTPRDTGLGGALLTNSFIATPARHPVFARLLDIIPEATRRLPDGPAWWSTGPLIMTLLFRRTTFTVPDAAFVAANLQRRAPIEEVEAAQSEAQASGNGLLIGWKSW</sequence>
<evidence type="ECO:0000256" key="1">
    <source>
        <dbReference type="ARBA" id="ARBA00022679"/>
    </source>
</evidence>
<dbReference type="InterPro" id="IPR007577">
    <property type="entry name" value="GlycoTrfase_DXD_sugar-bd_CS"/>
</dbReference>
<name>A0A7W6PRZ1_9HYPH</name>
<reference evidence="2 3" key="1">
    <citation type="submission" date="2020-08" db="EMBL/GenBank/DDBJ databases">
        <title>Genomic Encyclopedia of Type Strains, Phase IV (KMG-IV): sequencing the most valuable type-strain genomes for metagenomic binning, comparative biology and taxonomic classification.</title>
        <authorList>
            <person name="Goeker M."/>
        </authorList>
    </citation>
    <scope>NUCLEOTIDE SEQUENCE [LARGE SCALE GENOMIC DNA]</scope>
    <source>
        <strain evidence="2 3">DSM 29514</strain>
    </source>
</reference>
<evidence type="ECO:0000313" key="3">
    <source>
        <dbReference type="Proteomes" id="UP000519897"/>
    </source>
</evidence>
<dbReference type="AlphaFoldDB" id="A0A7W6PRZ1"/>
<dbReference type="PANTHER" id="PTHR32385:SF15">
    <property type="entry name" value="INOSITOL PHOSPHOCERAMIDE MANNOSYLTRANSFERASE 1"/>
    <property type="match status" value="1"/>
</dbReference>
<dbReference type="GO" id="GO:0016020">
    <property type="term" value="C:membrane"/>
    <property type="evidence" value="ECO:0007669"/>
    <property type="project" value="GOC"/>
</dbReference>
<dbReference type="Gene3D" id="3.90.550.20">
    <property type="match status" value="1"/>
</dbReference>
<gene>
    <name evidence="2" type="ORF">GGQ72_003580</name>
</gene>
<comment type="caution">
    <text evidence="2">The sequence shown here is derived from an EMBL/GenBank/DDBJ whole genome shotgun (WGS) entry which is preliminary data.</text>
</comment>
<dbReference type="Pfam" id="PF04488">
    <property type="entry name" value="Gly_transf_sug"/>
    <property type="match status" value="1"/>
</dbReference>
<accession>A0A7W6PRZ1</accession>
<dbReference type="InterPro" id="IPR029044">
    <property type="entry name" value="Nucleotide-diphossugar_trans"/>
</dbReference>
<dbReference type="GO" id="GO:0000030">
    <property type="term" value="F:mannosyltransferase activity"/>
    <property type="evidence" value="ECO:0007669"/>
    <property type="project" value="TreeGrafter"/>
</dbReference>
<dbReference type="GO" id="GO:0051999">
    <property type="term" value="P:mannosyl-inositol phosphorylceramide biosynthetic process"/>
    <property type="evidence" value="ECO:0007669"/>
    <property type="project" value="TreeGrafter"/>
</dbReference>